<dbReference type="InterPro" id="IPR029063">
    <property type="entry name" value="SAM-dependent_MTases_sf"/>
</dbReference>
<dbReference type="Pfam" id="PF06325">
    <property type="entry name" value="PrmA"/>
    <property type="match status" value="1"/>
</dbReference>
<dbReference type="GO" id="GO:0032259">
    <property type="term" value="P:methylation"/>
    <property type="evidence" value="ECO:0007669"/>
    <property type="project" value="UniProtKB-KW"/>
</dbReference>
<dbReference type="PANTHER" id="PTHR43648">
    <property type="entry name" value="ELECTRON TRANSFER FLAVOPROTEIN BETA SUBUNIT LYSINE METHYLTRANSFERASE"/>
    <property type="match status" value="1"/>
</dbReference>
<evidence type="ECO:0000256" key="2">
    <source>
        <dbReference type="ARBA" id="ARBA00022679"/>
    </source>
</evidence>
<evidence type="ECO:0000313" key="4">
    <source>
        <dbReference type="Proteomes" id="UP000267187"/>
    </source>
</evidence>
<reference evidence="3 4" key="1">
    <citation type="submission" date="2018-10" db="EMBL/GenBank/DDBJ databases">
        <title>Genomic Encyclopedia of Type Strains, Phase IV (KMG-IV): sequencing the most valuable type-strain genomes for metagenomic binning, comparative biology and taxonomic classification.</title>
        <authorList>
            <person name="Goeker M."/>
        </authorList>
    </citation>
    <scope>NUCLEOTIDE SEQUENCE [LARGE SCALE GENOMIC DNA]</scope>
    <source>
        <strain evidence="3 4">DSM 25080</strain>
    </source>
</reference>
<accession>A0A3M0A4F6</accession>
<dbReference type="EMBL" id="REFJ01000004">
    <property type="protein sequence ID" value="RMA79497.1"/>
    <property type="molecule type" value="Genomic_DNA"/>
</dbReference>
<dbReference type="SUPFAM" id="SSF53335">
    <property type="entry name" value="S-adenosyl-L-methionine-dependent methyltransferases"/>
    <property type="match status" value="1"/>
</dbReference>
<dbReference type="AlphaFoldDB" id="A0A3M0A4F6"/>
<dbReference type="Proteomes" id="UP000267187">
    <property type="component" value="Unassembled WGS sequence"/>
</dbReference>
<organism evidence="3 4">
    <name type="scientific">Umboniibacter marinipuniceus</name>
    <dbReference type="NCBI Taxonomy" id="569599"/>
    <lineage>
        <taxon>Bacteria</taxon>
        <taxon>Pseudomonadati</taxon>
        <taxon>Pseudomonadota</taxon>
        <taxon>Gammaproteobacteria</taxon>
        <taxon>Cellvibrionales</taxon>
        <taxon>Cellvibrionaceae</taxon>
        <taxon>Umboniibacter</taxon>
    </lineage>
</organism>
<dbReference type="PANTHER" id="PTHR43648:SF1">
    <property type="entry name" value="ELECTRON TRANSFER FLAVOPROTEIN BETA SUBUNIT LYSINE METHYLTRANSFERASE"/>
    <property type="match status" value="1"/>
</dbReference>
<dbReference type="RefSeq" id="WP_245962645.1">
    <property type="nucleotide sequence ID" value="NZ_REFJ01000004.1"/>
</dbReference>
<proteinExistence type="predicted"/>
<evidence type="ECO:0000256" key="1">
    <source>
        <dbReference type="ARBA" id="ARBA00022603"/>
    </source>
</evidence>
<dbReference type="GO" id="GO:0016279">
    <property type="term" value="F:protein-lysine N-methyltransferase activity"/>
    <property type="evidence" value="ECO:0007669"/>
    <property type="project" value="TreeGrafter"/>
</dbReference>
<dbReference type="InterPro" id="IPR050078">
    <property type="entry name" value="Ribosomal_L11_MeTrfase_PrmA"/>
</dbReference>
<gene>
    <name evidence="3" type="ORF">DFR27_1938</name>
</gene>
<name>A0A3M0A4F6_9GAMM</name>
<comment type="caution">
    <text evidence="3">The sequence shown here is derived from an EMBL/GenBank/DDBJ whole genome shotgun (WGS) entry which is preliminary data.</text>
</comment>
<keyword evidence="1" id="KW-0489">Methyltransferase</keyword>
<keyword evidence="2" id="KW-0808">Transferase</keyword>
<dbReference type="Gene3D" id="3.40.50.150">
    <property type="entry name" value="Vaccinia Virus protein VP39"/>
    <property type="match status" value="1"/>
</dbReference>
<evidence type="ECO:0000313" key="3">
    <source>
        <dbReference type="EMBL" id="RMA79497.1"/>
    </source>
</evidence>
<protein>
    <submittedName>
        <fullName evidence="3">Putative nicotinamide N-methyase</fullName>
    </submittedName>
</protein>
<sequence length="245" mass="27616">MITHQLVLSERIRAILPEAKLEVVKLPDVPEISLCLLEDSCFRRPLTEQEVSAAWTHPPYWAFCWASGQAMARYLLDHPGDVSTKRVVDFGCGSGIAAIAAVKAGAKVIACDIDPDALQATKLNAELNSLLIIDGDERLQANPNSQLWDLVSEQEWRNTIVLCSDMNRIGKAECLLAADVLYDPQNLPLLDSFCEWSKSVLVADSRVRNFSHQDYQWEFEIQSITLPDLDELLMHRCVNFYRRVS</sequence>
<keyword evidence="4" id="KW-1185">Reference proteome</keyword>